<name>U9UH29_RHIID</name>
<dbReference type="AlphaFoldDB" id="U9UH29"/>
<protein>
    <submittedName>
        <fullName evidence="1">Uncharacterized protein</fullName>
    </submittedName>
</protein>
<dbReference type="HOGENOM" id="CLU_2110211_0_0_1"/>
<organism evidence="1">
    <name type="scientific">Rhizophagus irregularis (strain DAOM 181602 / DAOM 197198 / MUCL 43194)</name>
    <name type="common">Arbuscular mycorrhizal fungus</name>
    <name type="synonym">Glomus intraradices</name>
    <dbReference type="NCBI Taxonomy" id="747089"/>
    <lineage>
        <taxon>Eukaryota</taxon>
        <taxon>Fungi</taxon>
        <taxon>Fungi incertae sedis</taxon>
        <taxon>Mucoromycota</taxon>
        <taxon>Glomeromycotina</taxon>
        <taxon>Glomeromycetes</taxon>
        <taxon>Glomerales</taxon>
        <taxon>Glomeraceae</taxon>
        <taxon>Rhizophagus</taxon>
    </lineage>
</organism>
<accession>U9UH29</accession>
<dbReference type="EMBL" id="KI278028">
    <property type="protein sequence ID" value="ESA19680.1"/>
    <property type="molecule type" value="Genomic_DNA"/>
</dbReference>
<evidence type="ECO:0000313" key="1">
    <source>
        <dbReference type="EMBL" id="ESA19680.1"/>
    </source>
</evidence>
<gene>
    <name evidence="1" type="ORF">GLOINDRAFT_92747</name>
</gene>
<proteinExistence type="predicted"/>
<sequence>MCSQNQVMVLSLPSINEHERLTYFTSFFSCGGFRNVFQVASSKNAMISLRLLNRLPAFLFAGKFSKREFKTKQNNNYFDHVTKITIIHRKEQIIYRTHSACSIEVLRTNQIIIFV</sequence>
<reference evidence="1" key="1">
    <citation type="submission" date="2013-07" db="EMBL/GenBank/DDBJ databases">
        <title>The genome of an arbuscular mycorrhizal fungus provides insights into the evolution of the oldest plant symbiosis.</title>
        <authorList>
            <consortium name="DOE Joint Genome Institute"/>
            <person name="Tisserant E."/>
            <person name="Malbreil M."/>
            <person name="Kuo A."/>
            <person name="Kohler A."/>
            <person name="Symeonidi A."/>
            <person name="Balestrini R."/>
            <person name="Charron P."/>
            <person name="Duensing N."/>
            <person name="Frei-dit-Frey N."/>
            <person name="Gianinazzi-Pearson V."/>
            <person name="Gilbert B."/>
            <person name="Handa Y."/>
            <person name="Hijri M."/>
            <person name="Kaul R."/>
            <person name="Kawaguchi M."/>
            <person name="Krajinski F."/>
            <person name="Lammers P."/>
            <person name="Lapierre D."/>
            <person name="Masclaux F.G."/>
            <person name="Murat C."/>
            <person name="Morin E."/>
            <person name="Ndikumana S."/>
            <person name="Pagni M."/>
            <person name="Petitpierre D."/>
            <person name="Requena N."/>
            <person name="Rosikiewicz P."/>
            <person name="Riley R."/>
            <person name="Saito K."/>
            <person name="San Clemente H."/>
            <person name="Shapiro H."/>
            <person name="van Tuinen D."/>
            <person name="Becard G."/>
            <person name="Bonfante P."/>
            <person name="Paszkowski U."/>
            <person name="Shachar-Hill Y."/>
            <person name="Young J.P."/>
            <person name="Sanders I.R."/>
            <person name="Henrissat B."/>
            <person name="Rensing S.A."/>
            <person name="Grigoriev I.V."/>
            <person name="Corradi N."/>
            <person name="Roux C."/>
            <person name="Martin F."/>
        </authorList>
    </citation>
    <scope>NUCLEOTIDE SEQUENCE</scope>
    <source>
        <strain evidence="1">DAOM 197198</strain>
    </source>
</reference>